<sequence>MEEMKEASRLLNNEAKLAAEVSAREGVEQEVCKLRAYIEQMEEKAASGAQNKYEEVISLTESEDDSEEEDPCSESLEPVVRKETSRLLRQSLASLSKMLNESVSVEIAANATCDTQTSEVDEEVTNNSQDIEKSSDENVKSFGSIDRGTYFVSEPEILLSSSKTVEEKYNQRVRETYFVRKSQDESKSDESSEQEQENDKDESETEIDKETDLNEEKGNAEMTSPMCDSPEKLEENLNSNKSYNFTMNNKVNISKDEVESNQEVNQVLEGKNDKIVPLTKSDSLENSVDGSNFDKSLQPQKEIINNIENEIETETQIEINDEKAAANVPIPTNSLVNKLFKKLKSNSGEYSSNNSLAQFEQLEMEANDLSSDLKRNTFDALSNINIFKEKKKFFDVTIPEKPEDVNCEEDENMMKIKLQLTI</sequence>
<protein>
    <submittedName>
        <fullName evidence="2">Uncharacterized protein</fullName>
    </submittedName>
</protein>
<dbReference type="AlphaFoldDB" id="A0A194RED0"/>
<organism evidence="2 3">
    <name type="scientific">Papilio machaon</name>
    <name type="common">Old World swallowtail butterfly</name>
    <dbReference type="NCBI Taxonomy" id="76193"/>
    <lineage>
        <taxon>Eukaryota</taxon>
        <taxon>Metazoa</taxon>
        <taxon>Ecdysozoa</taxon>
        <taxon>Arthropoda</taxon>
        <taxon>Hexapoda</taxon>
        <taxon>Insecta</taxon>
        <taxon>Pterygota</taxon>
        <taxon>Neoptera</taxon>
        <taxon>Endopterygota</taxon>
        <taxon>Lepidoptera</taxon>
        <taxon>Glossata</taxon>
        <taxon>Ditrysia</taxon>
        <taxon>Papilionoidea</taxon>
        <taxon>Papilionidae</taxon>
        <taxon>Papilioninae</taxon>
        <taxon>Papilio</taxon>
    </lineage>
</organism>
<feature type="compositionally biased region" description="Acidic residues" evidence="1">
    <location>
        <begin position="61"/>
        <end position="72"/>
    </location>
</feature>
<feature type="compositionally biased region" description="Basic and acidic residues" evidence="1">
    <location>
        <begin position="206"/>
        <end position="219"/>
    </location>
</feature>
<feature type="region of interest" description="Disordered" evidence="1">
    <location>
        <begin position="113"/>
        <end position="146"/>
    </location>
</feature>
<feature type="compositionally biased region" description="Basic and acidic residues" evidence="1">
    <location>
        <begin position="176"/>
        <end position="190"/>
    </location>
</feature>
<feature type="compositionally biased region" description="Acidic residues" evidence="1">
    <location>
        <begin position="191"/>
        <end position="205"/>
    </location>
</feature>
<keyword evidence="3" id="KW-1185">Reference proteome</keyword>
<dbReference type="InParanoid" id="A0A194RED0"/>
<reference evidence="2 3" key="1">
    <citation type="journal article" date="2015" name="Nat. Commun.">
        <title>Outbred genome sequencing and CRISPR/Cas9 gene editing in butterflies.</title>
        <authorList>
            <person name="Li X."/>
            <person name="Fan D."/>
            <person name="Zhang W."/>
            <person name="Liu G."/>
            <person name="Zhang L."/>
            <person name="Zhao L."/>
            <person name="Fang X."/>
            <person name="Chen L."/>
            <person name="Dong Y."/>
            <person name="Chen Y."/>
            <person name="Ding Y."/>
            <person name="Zhao R."/>
            <person name="Feng M."/>
            <person name="Zhu Y."/>
            <person name="Feng Y."/>
            <person name="Jiang X."/>
            <person name="Zhu D."/>
            <person name="Xiang H."/>
            <person name="Feng X."/>
            <person name="Li S."/>
            <person name="Wang J."/>
            <person name="Zhang G."/>
            <person name="Kronforst M.R."/>
            <person name="Wang W."/>
        </authorList>
    </citation>
    <scope>NUCLEOTIDE SEQUENCE [LARGE SCALE GENOMIC DNA]</scope>
    <source>
        <strain evidence="2">Ya'a_city_454_Pm</strain>
        <tissue evidence="2">Whole body</tissue>
    </source>
</reference>
<proteinExistence type="predicted"/>
<gene>
    <name evidence="2" type="ORF">RR48_08193</name>
</gene>
<dbReference type="EMBL" id="KQ460297">
    <property type="protein sequence ID" value="KPJ16188.1"/>
    <property type="molecule type" value="Genomic_DNA"/>
</dbReference>
<accession>A0A194RED0</accession>
<evidence type="ECO:0000313" key="3">
    <source>
        <dbReference type="Proteomes" id="UP000053240"/>
    </source>
</evidence>
<dbReference type="Proteomes" id="UP000053240">
    <property type="component" value="Unassembled WGS sequence"/>
</dbReference>
<evidence type="ECO:0000313" key="2">
    <source>
        <dbReference type="EMBL" id="KPJ16188.1"/>
    </source>
</evidence>
<feature type="compositionally biased region" description="Basic and acidic residues" evidence="1">
    <location>
        <begin position="130"/>
        <end position="139"/>
    </location>
</feature>
<feature type="region of interest" description="Disordered" evidence="1">
    <location>
        <begin position="44"/>
        <end position="78"/>
    </location>
</feature>
<feature type="region of interest" description="Disordered" evidence="1">
    <location>
        <begin position="176"/>
        <end position="244"/>
    </location>
</feature>
<evidence type="ECO:0000256" key="1">
    <source>
        <dbReference type="SAM" id="MobiDB-lite"/>
    </source>
</evidence>
<name>A0A194RED0_PAPMA</name>